<sequence>MVMTKKEFEQSKEPYTLIMSFDPITEKLLFSYFEGFDNSNMIDKFKKDFPKMFHFSRQNKEARRRFCIETTQSEKLKLSE</sequence>
<dbReference type="EMBL" id="LAZR01002095">
    <property type="protein sequence ID" value="KKN34597.1"/>
    <property type="molecule type" value="Genomic_DNA"/>
</dbReference>
<organism evidence="1">
    <name type="scientific">marine sediment metagenome</name>
    <dbReference type="NCBI Taxonomy" id="412755"/>
    <lineage>
        <taxon>unclassified sequences</taxon>
        <taxon>metagenomes</taxon>
        <taxon>ecological metagenomes</taxon>
    </lineage>
</organism>
<dbReference type="AlphaFoldDB" id="A0A0F9QC19"/>
<comment type="caution">
    <text evidence="1">The sequence shown here is derived from an EMBL/GenBank/DDBJ whole genome shotgun (WGS) entry which is preliminary data.</text>
</comment>
<accession>A0A0F9QC19</accession>
<proteinExistence type="predicted"/>
<name>A0A0F9QC19_9ZZZZ</name>
<gene>
    <name evidence="1" type="ORF">LCGC14_0791870</name>
</gene>
<protein>
    <submittedName>
        <fullName evidence="1">Uncharacterized protein</fullName>
    </submittedName>
</protein>
<reference evidence="1" key="1">
    <citation type="journal article" date="2015" name="Nature">
        <title>Complex archaea that bridge the gap between prokaryotes and eukaryotes.</title>
        <authorList>
            <person name="Spang A."/>
            <person name="Saw J.H."/>
            <person name="Jorgensen S.L."/>
            <person name="Zaremba-Niedzwiedzka K."/>
            <person name="Martijn J."/>
            <person name="Lind A.E."/>
            <person name="van Eijk R."/>
            <person name="Schleper C."/>
            <person name="Guy L."/>
            <person name="Ettema T.J."/>
        </authorList>
    </citation>
    <scope>NUCLEOTIDE SEQUENCE</scope>
</reference>
<evidence type="ECO:0000313" key="1">
    <source>
        <dbReference type="EMBL" id="KKN34597.1"/>
    </source>
</evidence>